<keyword evidence="2" id="KW-1185">Reference proteome</keyword>
<sequence length="122" mass="12585">MIFDIITAAGNSTATESTGGNGEVPSQTIGSSVDRLRRLDSDACLVLGFALDEGDVADLTRKMEGLLAGTEVKPTAKTILDLCSGNELSCLKAIIPAMREKQKGRMAIGAAVDAAEAALSSE</sequence>
<name>A0AA39I353_9BILA</name>
<dbReference type="AlphaFoldDB" id="A0AA39I353"/>
<reference evidence="1" key="1">
    <citation type="submission" date="2023-06" db="EMBL/GenBank/DDBJ databases">
        <title>Genomic analysis of the entomopathogenic nematode Steinernema hermaphroditum.</title>
        <authorList>
            <person name="Schwarz E.M."/>
            <person name="Heppert J.K."/>
            <person name="Baniya A."/>
            <person name="Schwartz H.T."/>
            <person name="Tan C.-H."/>
            <person name="Antoshechkin I."/>
            <person name="Sternberg P.W."/>
            <person name="Goodrich-Blair H."/>
            <person name="Dillman A.R."/>
        </authorList>
    </citation>
    <scope>NUCLEOTIDE SEQUENCE</scope>
    <source>
        <strain evidence="1">PS9179</strain>
        <tissue evidence="1">Whole animal</tissue>
    </source>
</reference>
<dbReference type="Proteomes" id="UP001175271">
    <property type="component" value="Unassembled WGS sequence"/>
</dbReference>
<evidence type="ECO:0000313" key="2">
    <source>
        <dbReference type="Proteomes" id="UP001175271"/>
    </source>
</evidence>
<protein>
    <submittedName>
        <fullName evidence="1">Uncharacterized protein</fullName>
    </submittedName>
</protein>
<dbReference type="EMBL" id="JAUCMV010000002">
    <property type="protein sequence ID" value="KAK0415524.1"/>
    <property type="molecule type" value="Genomic_DNA"/>
</dbReference>
<gene>
    <name evidence="1" type="ORF">QR680_011990</name>
</gene>
<comment type="caution">
    <text evidence="1">The sequence shown here is derived from an EMBL/GenBank/DDBJ whole genome shotgun (WGS) entry which is preliminary data.</text>
</comment>
<proteinExistence type="predicted"/>
<evidence type="ECO:0000313" key="1">
    <source>
        <dbReference type="EMBL" id="KAK0415524.1"/>
    </source>
</evidence>
<organism evidence="1 2">
    <name type="scientific">Steinernema hermaphroditum</name>
    <dbReference type="NCBI Taxonomy" id="289476"/>
    <lineage>
        <taxon>Eukaryota</taxon>
        <taxon>Metazoa</taxon>
        <taxon>Ecdysozoa</taxon>
        <taxon>Nematoda</taxon>
        <taxon>Chromadorea</taxon>
        <taxon>Rhabditida</taxon>
        <taxon>Tylenchina</taxon>
        <taxon>Panagrolaimomorpha</taxon>
        <taxon>Strongyloidoidea</taxon>
        <taxon>Steinernematidae</taxon>
        <taxon>Steinernema</taxon>
    </lineage>
</organism>
<accession>A0AA39I353</accession>